<proteinExistence type="predicted"/>
<dbReference type="PANTHER" id="PTHR46953">
    <property type="entry name" value="G-PROTEIN COUPLED RECEPTOR MTH-LIKE 1-RELATED"/>
    <property type="match status" value="1"/>
</dbReference>
<reference evidence="2" key="1">
    <citation type="journal article" date="2016" name="Insect Biochem. Mol. Biol.">
        <title>Multifaceted biological insights from a draft genome sequence of the tobacco hornworm moth, Manduca sexta.</title>
        <authorList>
            <person name="Kanost M.R."/>
            <person name="Arrese E.L."/>
            <person name="Cao X."/>
            <person name="Chen Y.R."/>
            <person name="Chellapilla S."/>
            <person name="Goldsmith M.R."/>
            <person name="Grosse-Wilde E."/>
            <person name="Heckel D.G."/>
            <person name="Herndon N."/>
            <person name="Jiang H."/>
            <person name="Papanicolaou A."/>
            <person name="Qu J."/>
            <person name="Soulages J.L."/>
            <person name="Vogel H."/>
            <person name="Walters J."/>
            <person name="Waterhouse R.M."/>
            <person name="Ahn S.J."/>
            <person name="Almeida F.C."/>
            <person name="An C."/>
            <person name="Aqrawi P."/>
            <person name="Bretschneider A."/>
            <person name="Bryant W.B."/>
            <person name="Bucks S."/>
            <person name="Chao H."/>
            <person name="Chevignon G."/>
            <person name="Christen J.M."/>
            <person name="Clarke D.F."/>
            <person name="Dittmer N.T."/>
            <person name="Ferguson L.C.F."/>
            <person name="Garavelou S."/>
            <person name="Gordon K.H.J."/>
            <person name="Gunaratna R.T."/>
            <person name="Han Y."/>
            <person name="Hauser F."/>
            <person name="He Y."/>
            <person name="Heidel-Fischer H."/>
            <person name="Hirsh A."/>
            <person name="Hu Y."/>
            <person name="Jiang H."/>
            <person name="Kalra D."/>
            <person name="Klinner C."/>
            <person name="Konig C."/>
            <person name="Kovar C."/>
            <person name="Kroll A.R."/>
            <person name="Kuwar S.S."/>
            <person name="Lee S.L."/>
            <person name="Lehman R."/>
            <person name="Li K."/>
            <person name="Li Z."/>
            <person name="Liang H."/>
            <person name="Lovelace S."/>
            <person name="Lu Z."/>
            <person name="Mansfield J.H."/>
            <person name="McCulloch K.J."/>
            <person name="Mathew T."/>
            <person name="Morton B."/>
            <person name="Muzny D.M."/>
            <person name="Neunemann D."/>
            <person name="Ongeri F."/>
            <person name="Pauchet Y."/>
            <person name="Pu L.L."/>
            <person name="Pyrousis I."/>
            <person name="Rao X.J."/>
            <person name="Redding A."/>
            <person name="Roesel C."/>
            <person name="Sanchez-Gracia A."/>
            <person name="Schaack S."/>
            <person name="Shukla A."/>
            <person name="Tetreau G."/>
            <person name="Wang Y."/>
            <person name="Xiong G.H."/>
            <person name="Traut W."/>
            <person name="Walsh T.K."/>
            <person name="Worley K.C."/>
            <person name="Wu D."/>
            <person name="Wu W."/>
            <person name="Wu Y.Q."/>
            <person name="Zhang X."/>
            <person name="Zou Z."/>
            <person name="Zucker H."/>
            <person name="Briscoe A.D."/>
            <person name="Burmester T."/>
            <person name="Clem R.J."/>
            <person name="Feyereisen R."/>
            <person name="Grimmelikhuijzen C.J.P."/>
            <person name="Hamodrakas S.J."/>
            <person name="Hansson B.S."/>
            <person name="Huguet E."/>
            <person name="Jermiin L.S."/>
            <person name="Lan Q."/>
            <person name="Lehman H.K."/>
            <person name="Lorenzen M."/>
            <person name="Merzendorfer H."/>
            <person name="Michalopoulos I."/>
            <person name="Morton D.B."/>
            <person name="Muthukrishnan S."/>
            <person name="Oakeshott J.G."/>
            <person name="Palmer W."/>
            <person name="Park Y."/>
            <person name="Passarelli A.L."/>
            <person name="Rozas J."/>
            <person name="Schwartz L.M."/>
            <person name="Smith W."/>
            <person name="Southgate A."/>
            <person name="Vilcinskas A."/>
            <person name="Vogt R."/>
            <person name="Wang P."/>
            <person name="Werren J."/>
            <person name="Yu X.Q."/>
            <person name="Zhou J.J."/>
            <person name="Brown S.J."/>
            <person name="Scherer S.E."/>
            <person name="Richards S."/>
            <person name="Blissard G.W."/>
        </authorList>
    </citation>
    <scope>NUCLEOTIDE SEQUENCE</scope>
</reference>
<evidence type="ECO:0000313" key="2">
    <source>
        <dbReference type="EMBL" id="KAG6449944.1"/>
    </source>
</evidence>
<organism evidence="2 3">
    <name type="scientific">Manduca sexta</name>
    <name type="common">Tobacco hawkmoth</name>
    <name type="synonym">Tobacco hornworm</name>
    <dbReference type="NCBI Taxonomy" id="7130"/>
    <lineage>
        <taxon>Eukaryota</taxon>
        <taxon>Metazoa</taxon>
        <taxon>Ecdysozoa</taxon>
        <taxon>Arthropoda</taxon>
        <taxon>Hexapoda</taxon>
        <taxon>Insecta</taxon>
        <taxon>Pterygota</taxon>
        <taxon>Neoptera</taxon>
        <taxon>Endopterygota</taxon>
        <taxon>Lepidoptera</taxon>
        <taxon>Glossata</taxon>
        <taxon>Ditrysia</taxon>
        <taxon>Bombycoidea</taxon>
        <taxon>Sphingidae</taxon>
        <taxon>Sphinginae</taxon>
        <taxon>Sphingini</taxon>
        <taxon>Manduca</taxon>
    </lineage>
</organism>
<keyword evidence="1" id="KW-0472">Membrane</keyword>
<gene>
    <name evidence="2" type="ORF">O3G_MSEX006337</name>
</gene>
<dbReference type="Proteomes" id="UP000791440">
    <property type="component" value="Unassembled WGS sequence"/>
</dbReference>
<feature type="transmembrane region" description="Helical" evidence="1">
    <location>
        <begin position="174"/>
        <end position="197"/>
    </location>
</feature>
<evidence type="ECO:0000313" key="3">
    <source>
        <dbReference type="Proteomes" id="UP000791440"/>
    </source>
</evidence>
<dbReference type="AlphaFoldDB" id="A0A922CL86"/>
<sequence length="374" mass="43719">MHKRMYIKFGKHTSLTSAITVHKILLLNMWNNVLGVWVPQFKTEDGKDSKVKFYNYTYGLPDCEATQWRSILDFGKSEDELNLLTDGRLRHLIHHEHSTDSMKEEPQPSNPFSLHENIPIPEVKEPASYIHVQNKYCMDKILITNTSMVGIYAQVCIPEVKANWKDFNFLMKKVLNPIFHAIAMVLFLIVAIIYFVLPTLRDLPGNIITTINVCLIVSQAADLVRIFTEFSNHISFMITDIILYISLLAAFFWLNSFGFYIWKTFKSRNVFLRVTDVRKYCYYSCVVWCCVTVMAAMAICAHFLLDMGTNPYRKTRRQFSSSVFVDDAEQETIGKTIVYLYLIINNTYRLKKRNNFYVQDYLALRYFSHQLHLP</sequence>
<evidence type="ECO:0000256" key="1">
    <source>
        <dbReference type="SAM" id="Phobius"/>
    </source>
</evidence>
<keyword evidence="3" id="KW-1185">Reference proteome</keyword>
<protein>
    <submittedName>
        <fullName evidence="2">Uncharacterized protein</fullName>
    </submittedName>
</protein>
<feature type="transmembrane region" description="Helical" evidence="1">
    <location>
        <begin position="241"/>
        <end position="262"/>
    </location>
</feature>
<comment type="caution">
    <text evidence="2">The sequence shown here is derived from an EMBL/GenBank/DDBJ whole genome shotgun (WGS) entry which is preliminary data.</text>
</comment>
<dbReference type="EMBL" id="JH668381">
    <property type="protein sequence ID" value="KAG6449944.1"/>
    <property type="molecule type" value="Genomic_DNA"/>
</dbReference>
<reference evidence="2" key="2">
    <citation type="submission" date="2020-12" db="EMBL/GenBank/DDBJ databases">
        <authorList>
            <person name="Kanost M."/>
        </authorList>
    </citation>
    <scope>NUCLEOTIDE SEQUENCE</scope>
</reference>
<keyword evidence="1" id="KW-0812">Transmembrane</keyword>
<accession>A0A922CL86</accession>
<dbReference type="PANTHER" id="PTHR46953:SF2">
    <property type="entry name" value="G-PROTEIN COUPLED RECEPTOR MTH-LIKE 5-RELATED"/>
    <property type="match status" value="1"/>
</dbReference>
<keyword evidence="1" id="KW-1133">Transmembrane helix</keyword>
<dbReference type="InterPro" id="IPR052808">
    <property type="entry name" value="GPCR_Mth-like"/>
</dbReference>
<feature type="transmembrane region" description="Helical" evidence="1">
    <location>
        <begin position="282"/>
        <end position="305"/>
    </location>
</feature>
<name>A0A922CL86_MANSE</name>